<dbReference type="InterPro" id="IPR009057">
    <property type="entry name" value="Homeodomain-like_sf"/>
</dbReference>
<dbReference type="PROSITE" id="PS51071">
    <property type="entry name" value="HTH_RPIR"/>
    <property type="match status" value="1"/>
</dbReference>
<dbReference type="PANTHER" id="PTHR30514:SF1">
    <property type="entry name" value="HTH-TYPE TRANSCRIPTIONAL REGULATOR HEXR-RELATED"/>
    <property type="match status" value="1"/>
</dbReference>
<dbReference type="CDD" id="cd05013">
    <property type="entry name" value="SIS_RpiR"/>
    <property type="match status" value="1"/>
</dbReference>
<dbReference type="GO" id="GO:0003677">
    <property type="term" value="F:DNA binding"/>
    <property type="evidence" value="ECO:0007669"/>
    <property type="project" value="UniProtKB-KW"/>
</dbReference>
<evidence type="ECO:0000313" key="6">
    <source>
        <dbReference type="EMBL" id="KJL47073.1"/>
    </source>
</evidence>
<dbReference type="GO" id="GO:1901135">
    <property type="term" value="P:carbohydrate derivative metabolic process"/>
    <property type="evidence" value="ECO:0007669"/>
    <property type="project" value="InterPro"/>
</dbReference>
<dbReference type="PATRIC" id="fig|273678.4.peg.3714"/>
<dbReference type="EMBL" id="JYJB01000010">
    <property type="protein sequence ID" value="KJL47073.1"/>
    <property type="molecule type" value="Genomic_DNA"/>
</dbReference>
<gene>
    <name evidence="6" type="primary">ybbH_2</name>
    <name evidence="6" type="ORF">RS84_03721</name>
</gene>
<evidence type="ECO:0000313" key="7">
    <source>
        <dbReference type="Proteomes" id="UP000033900"/>
    </source>
</evidence>
<dbReference type="AlphaFoldDB" id="A0A0M2HQ72"/>
<dbReference type="Proteomes" id="UP000033900">
    <property type="component" value="Unassembled WGS sequence"/>
</dbReference>
<dbReference type="Gene3D" id="3.40.50.10490">
    <property type="entry name" value="Glucose-6-phosphate isomerase like protein, domain 1"/>
    <property type="match status" value="1"/>
</dbReference>
<dbReference type="RefSeq" id="WP_045259148.1">
    <property type="nucleotide sequence ID" value="NZ_CP158847.1"/>
</dbReference>
<evidence type="ECO:0000256" key="3">
    <source>
        <dbReference type="ARBA" id="ARBA00023163"/>
    </source>
</evidence>
<dbReference type="InterPro" id="IPR047640">
    <property type="entry name" value="RpiR-like"/>
</dbReference>
<evidence type="ECO:0000259" key="4">
    <source>
        <dbReference type="PROSITE" id="PS51071"/>
    </source>
</evidence>
<dbReference type="Pfam" id="PF01380">
    <property type="entry name" value="SIS"/>
    <property type="match status" value="1"/>
</dbReference>
<proteinExistence type="predicted"/>
<name>A0A0M2HQ72_9MICO</name>
<keyword evidence="3" id="KW-0804">Transcription</keyword>
<dbReference type="OrthoDB" id="370421at2"/>
<dbReference type="Pfam" id="PF01418">
    <property type="entry name" value="HTH_6"/>
    <property type="match status" value="1"/>
</dbReference>
<dbReference type="GO" id="GO:0003700">
    <property type="term" value="F:DNA-binding transcription factor activity"/>
    <property type="evidence" value="ECO:0007669"/>
    <property type="project" value="InterPro"/>
</dbReference>
<dbReference type="InterPro" id="IPR035472">
    <property type="entry name" value="RpiR-like_SIS"/>
</dbReference>
<dbReference type="InterPro" id="IPR000281">
    <property type="entry name" value="HTH_RpiR"/>
</dbReference>
<dbReference type="PANTHER" id="PTHR30514">
    <property type="entry name" value="GLUCOKINASE"/>
    <property type="match status" value="1"/>
</dbReference>
<reference evidence="6 7" key="1">
    <citation type="submission" date="2015-02" db="EMBL/GenBank/DDBJ databases">
        <title>Draft genome sequences of ten Microbacterium spp. with emphasis on heavy metal contaminated environments.</title>
        <authorList>
            <person name="Corretto E."/>
        </authorList>
    </citation>
    <scope>NUCLEOTIDE SEQUENCE [LARGE SCALE GENOMIC DNA]</scope>
    <source>
        <strain evidence="6 7">SA35</strain>
    </source>
</reference>
<feature type="domain" description="SIS" evidence="5">
    <location>
        <begin position="127"/>
        <end position="267"/>
    </location>
</feature>
<keyword evidence="1" id="KW-0805">Transcription regulation</keyword>
<comment type="caution">
    <text evidence="6">The sequence shown here is derived from an EMBL/GenBank/DDBJ whole genome shotgun (WGS) entry which is preliminary data.</text>
</comment>
<evidence type="ECO:0000256" key="1">
    <source>
        <dbReference type="ARBA" id="ARBA00023015"/>
    </source>
</evidence>
<evidence type="ECO:0000259" key="5">
    <source>
        <dbReference type="PROSITE" id="PS51464"/>
    </source>
</evidence>
<keyword evidence="2" id="KW-0238">DNA-binding</keyword>
<dbReference type="Gene3D" id="1.10.10.10">
    <property type="entry name" value="Winged helix-like DNA-binding domain superfamily/Winged helix DNA-binding domain"/>
    <property type="match status" value="1"/>
</dbReference>
<dbReference type="PROSITE" id="PS51464">
    <property type="entry name" value="SIS"/>
    <property type="match status" value="1"/>
</dbReference>
<sequence length="286" mass="29780">MSIQTTIATAAETLPPTLARIARVVRENPSLIVDSTINELASACETSVASVVRFCRAIGVGGYAALRVAIATELGRESAQYNQPRGFGSEIAVGDSLREAAHKIAALELLAIEETIGNLDYDALAGAVDAIDGAERILLFGIGASRLVADDLGHKLLRIGRSAIVLSDAHEASAAAALSATRTVAIGVSNSGATAETVRFLQTARGVGTATIGITGAVESPLAREADRTLLTQARESRFRAGAMVSRIAQLALVDALFIGVAQRRHAHSVHALQRTADATRALRPT</sequence>
<keyword evidence="7" id="KW-1185">Reference proteome</keyword>
<dbReference type="GO" id="GO:0097367">
    <property type="term" value="F:carbohydrate derivative binding"/>
    <property type="evidence" value="ECO:0007669"/>
    <property type="project" value="InterPro"/>
</dbReference>
<dbReference type="SUPFAM" id="SSF46689">
    <property type="entry name" value="Homeodomain-like"/>
    <property type="match status" value="1"/>
</dbReference>
<dbReference type="InterPro" id="IPR036388">
    <property type="entry name" value="WH-like_DNA-bd_sf"/>
</dbReference>
<dbReference type="STRING" id="273678.RS84_03721"/>
<organism evidence="6 7">
    <name type="scientific">Microbacterium hydrocarbonoxydans</name>
    <dbReference type="NCBI Taxonomy" id="273678"/>
    <lineage>
        <taxon>Bacteria</taxon>
        <taxon>Bacillati</taxon>
        <taxon>Actinomycetota</taxon>
        <taxon>Actinomycetes</taxon>
        <taxon>Micrococcales</taxon>
        <taxon>Microbacteriaceae</taxon>
        <taxon>Microbacterium</taxon>
    </lineage>
</organism>
<feature type="domain" description="HTH rpiR-type" evidence="4">
    <location>
        <begin position="1"/>
        <end position="77"/>
    </location>
</feature>
<dbReference type="SUPFAM" id="SSF53697">
    <property type="entry name" value="SIS domain"/>
    <property type="match status" value="1"/>
</dbReference>
<protein>
    <submittedName>
        <fullName evidence="6">Putative HTH-type transcriptional regulator YbbH</fullName>
    </submittedName>
</protein>
<dbReference type="InterPro" id="IPR046348">
    <property type="entry name" value="SIS_dom_sf"/>
</dbReference>
<dbReference type="InterPro" id="IPR001347">
    <property type="entry name" value="SIS_dom"/>
</dbReference>
<evidence type="ECO:0000256" key="2">
    <source>
        <dbReference type="ARBA" id="ARBA00023125"/>
    </source>
</evidence>
<accession>A0A0M2HQ72</accession>